<gene>
    <name evidence="2" type="ORF">K8I29_20010</name>
</gene>
<feature type="signal peptide" evidence="1">
    <location>
        <begin position="1"/>
        <end position="23"/>
    </location>
</feature>
<sequence>MRKVLMAIATMILLCSPALHAHAADRELQSLISTLDMQAHADPGGFTARLSIRSDIPRPASLL</sequence>
<proteinExistence type="predicted"/>
<evidence type="ECO:0000256" key="1">
    <source>
        <dbReference type="SAM" id="SignalP"/>
    </source>
</evidence>
<dbReference type="EMBL" id="JAIOIV010000156">
    <property type="protein sequence ID" value="MBZ0158489.1"/>
    <property type="molecule type" value="Genomic_DNA"/>
</dbReference>
<reference evidence="2" key="2">
    <citation type="submission" date="2021-08" db="EMBL/GenBank/DDBJ databases">
        <authorList>
            <person name="Dalcin Martins P."/>
        </authorList>
    </citation>
    <scope>NUCLEOTIDE SEQUENCE</scope>
    <source>
        <strain evidence="2">MAG_39</strain>
    </source>
</reference>
<evidence type="ECO:0000313" key="2">
    <source>
        <dbReference type="EMBL" id="MBZ0158489.1"/>
    </source>
</evidence>
<reference evidence="2" key="1">
    <citation type="journal article" date="2021" name="bioRxiv">
        <title>Unraveling nitrogen, sulfur and carbon metabolic pathways and microbial community transcriptional responses to substrate deprivation and toxicity stresses in a bioreactor mimicking anoxic brackish coastal sediment conditions.</title>
        <authorList>
            <person name="Martins P.D."/>
            <person name="Echeveste M.J."/>
            <person name="Arshad A."/>
            <person name="Kurth J."/>
            <person name="Ouboter H."/>
            <person name="Jetten M.S.M."/>
            <person name="Welte C.U."/>
        </authorList>
    </citation>
    <scope>NUCLEOTIDE SEQUENCE</scope>
    <source>
        <strain evidence="2">MAG_39</strain>
    </source>
</reference>
<protein>
    <submittedName>
        <fullName evidence="2">Uncharacterized protein</fullName>
    </submittedName>
</protein>
<keyword evidence="1" id="KW-0732">Signal</keyword>
<dbReference type="Proteomes" id="UP000705867">
    <property type="component" value="Unassembled WGS sequence"/>
</dbReference>
<accession>A0A953SIJ0</accession>
<evidence type="ECO:0000313" key="3">
    <source>
        <dbReference type="Proteomes" id="UP000705867"/>
    </source>
</evidence>
<organism evidence="2 3">
    <name type="scientific">Candidatus Nitrobium versatile</name>
    <dbReference type="NCBI Taxonomy" id="2884831"/>
    <lineage>
        <taxon>Bacteria</taxon>
        <taxon>Pseudomonadati</taxon>
        <taxon>Nitrospirota</taxon>
        <taxon>Nitrospiria</taxon>
        <taxon>Nitrospirales</taxon>
        <taxon>Nitrospiraceae</taxon>
        <taxon>Candidatus Nitrobium</taxon>
    </lineage>
</organism>
<name>A0A953SIJ0_9BACT</name>
<comment type="caution">
    <text evidence="2">The sequence shown here is derived from an EMBL/GenBank/DDBJ whole genome shotgun (WGS) entry which is preliminary data.</text>
</comment>
<feature type="chain" id="PRO_5037696634" evidence="1">
    <location>
        <begin position="24"/>
        <end position="63"/>
    </location>
</feature>
<dbReference type="AlphaFoldDB" id="A0A953SIJ0"/>